<organism evidence="1 2">
    <name type="scientific">Smallanthus sonchifolius</name>
    <dbReference type="NCBI Taxonomy" id="185202"/>
    <lineage>
        <taxon>Eukaryota</taxon>
        <taxon>Viridiplantae</taxon>
        <taxon>Streptophyta</taxon>
        <taxon>Embryophyta</taxon>
        <taxon>Tracheophyta</taxon>
        <taxon>Spermatophyta</taxon>
        <taxon>Magnoliopsida</taxon>
        <taxon>eudicotyledons</taxon>
        <taxon>Gunneridae</taxon>
        <taxon>Pentapetalae</taxon>
        <taxon>asterids</taxon>
        <taxon>campanulids</taxon>
        <taxon>Asterales</taxon>
        <taxon>Asteraceae</taxon>
        <taxon>Asteroideae</taxon>
        <taxon>Heliantheae alliance</taxon>
        <taxon>Millerieae</taxon>
        <taxon>Smallanthus</taxon>
    </lineage>
</organism>
<reference evidence="1 2" key="2">
    <citation type="journal article" date="2022" name="Mol. Ecol. Resour.">
        <title>The genomes of chicory, endive, great burdock and yacon provide insights into Asteraceae paleo-polyploidization history and plant inulin production.</title>
        <authorList>
            <person name="Fan W."/>
            <person name="Wang S."/>
            <person name="Wang H."/>
            <person name="Wang A."/>
            <person name="Jiang F."/>
            <person name="Liu H."/>
            <person name="Zhao H."/>
            <person name="Xu D."/>
            <person name="Zhang Y."/>
        </authorList>
    </citation>
    <scope>NUCLEOTIDE SEQUENCE [LARGE SCALE GENOMIC DNA]</scope>
    <source>
        <strain evidence="2">cv. Yunnan</strain>
        <tissue evidence="1">Leaves</tissue>
    </source>
</reference>
<keyword evidence="2" id="KW-1185">Reference proteome</keyword>
<sequence>MARQRRTYFHHHHHSRQNQNSHQNHVSNSIHHSHGMLVDDNCSGKSHGGNWLYGSSPPPPATVPLPPTEAPHRPSSRPVQSCDGTLSKQISSNKRQKEAESHLPDLDSRDRISIAMEDIGTSQVWNMRYSVEVDDDLPWDVLLQNTFDSPLEFHIDTSIFESTFGENIAERPSMTAEADGGDLHSPWNFQMDMVTP</sequence>
<accession>A0ACB9JHH0</accession>
<evidence type="ECO:0000313" key="2">
    <source>
        <dbReference type="Proteomes" id="UP001056120"/>
    </source>
</evidence>
<reference evidence="2" key="1">
    <citation type="journal article" date="2022" name="Mol. Ecol. Resour.">
        <title>The genomes of chicory, endive, great burdock and yacon provide insights into Asteraceae palaeo-polyploidization history and plant inulin production.</title>
        <authorList>
            <person name="Fan W."/>
            <person name="Wang S."/>
            <person name="Wang H."/>
            <person name="Wang A."/>
            <person name="Jiang F."/>
            <person name="Liu H."/>
            <person name="Zhao H."/>
            <person name="Xu D."/>
            <person name="Zhang Y."/>
        </authorList>
    </citation>
    <scope>NUCLEOTIDE SEQUENCE [LARGE SCALE GENOMIC DNA]</scope>
    <source>
        <strain evidence="2">cv. Yunnan</strain>
    </source>
</reference>
<dbReference type="EMBL" id="CM042021">
    <property type="protein sequence ID" value="KAI3819634.1"/>
    <property type="molecule type" value="Genomic_DNA"/>
</dbReference>
<proteinExistence type="predicted"/>
<name>A0ACB9JHH0_9ASTR</name>
<comment type="caution">
    <text evidence="1">The sequence shown here is derived from an EMBL/GenBank/DDBJ whole genome shotgun (WGS) entry which is preliminary data.</text>
</comment>
<dbReference type="Proteomes" id="UP001056120">
    <property type="component" value="Linkage Group LG04"/>
</dbReference>
<protein>
    <submittedName>
        <fullName evidence="1">Uncharacterized protein</fullName>
    </submittedName>
</protein>
<evidence type="ECO:0000313" key="1">
    <source>
        <dbReference type="EMBL" id="KAI3819634.1"/>
    </source>
</evidence>
<gene>
    <name evidence="1" type="ORF">L1987_13475</name>
</gene>